<organism evidence="2 3">
    <name type="scientific">Desulfobacter hydrogenophilus</name>
    <dbReference type="NCBI Taxonomy" id="2291"/>
    <lineage>
        <taxon>Bacteria</taxon>
        <taxon>Pseudomonadati</taxon>
        <taxon>Thermodesulfobacteriota</taxon>
        <taxon>Desulfobacteria</taxon>
        <taxon>Desulfobacterales</taxon>
        <taxon>Desulfobacteraceae</taxon>
        <taxon>Desulfobacter</taxon>
    </lineage>
</organism>
<dbReference type="Proteomes" id="UP000248798">
    <property type="component" value="Unassembled WGS sequence"/>
</dbReference>
<evidence type="ECO:0000313" key="2">
    <source>
        <dbReference type="EMBL" id="RAM00717.1"/>
    </source>
</evidence>
<reference evidence="2 3" key="1">
    <citation type="submission" date="2018-06" db="EMBL/GenBank/DDBJ databases">
        <title>Complete Genome Sequence of Desulfobacter hydrogenophilus (DSM3380).</title>
        <authorList>
            <person name="Marietou A."/>
            <person name="Schreiber L."/>
            <person name="Marshall I."/>
            <person name="Jorgensen B."/>
        </authorList>
    </citation>
    <scope>NUCLEOTIDE SEQUENCE [LARGE SCALE GENOMIC DNA]</scope>
    <source>
        <strain evidence="2 3">DSM 3380</strain>
    </source>
</reference>
<dbReference type="AlphaFoldDB" id="A0A328FCF1"/>
<protein>
    <submittedName>
        <fullName evidence="2">Uncharacterized protein</fullName>
    </submittedName>
</protein>
<keyword evidence="1" id="KW-0472">Membrane</keyword>
<name>A0A328FCF1_9BACT</name>
<evidence type="ECO:0000256" key="1">
    <source>
        <dbReference type="SAM" id="Phobius"/>
    </source>
</evidence>
<feature type="transmembrane region" description="Helical" evidence="1">
    <location>
        <begin position="65"/>
        <end position="83"/>
    </location>
</feature>
<proteinExistence type="predicted"/>
<keyword evidence="1" id="KW-1133">Transmembrane helix</keyword>
<dbReference type="EMBL" id="QLNI01000040">
    <property type="protein sequence ID" value="RAM00717.1"/>
    <property type="molecule type" value="Genomic_DNA"/>
</dbReference>
<sequence length="84" mass="9708">MKSKIQAQIAKTHNIAVSENDPIWLVVTVCEFIAEEYQQKLAKNETNFIQRMEEKTKPCINRMSLTIAFLFGVVVGMIIQLFFK</sequence>
<keyword evidence="1" id="KW-0812">Transmembrane</keyword>
<accession>A0A328FCF1</accession>
<comment type="caution">
    <text evidence="2">The sequence shown here is derived from an EMBL/GenBank/DDBJ whole genome shotgun (WGS) entry which is preliminary data.</text>
</comment>
<evidence type="ECO:0000313" key="3">
    <source>
        <dbReference type="Proteomes" id="UP000248798"/>
    </source>
</evidence>
<gene>
    <name evidence="2" type="ORF">DO021_17750</name>
</gene>